<dbReference type="SUPFAM" id="SSF52540">
    <property type="entry name" value="P-loop containing nucleoside triphosphate hydrolases"/>
    <property type="match status" value="1"/>
</dbReference>
<dbReference type="Pfam" id="PF00406">
    <property type="entry name" value="ADK"/>
    <property type="match status" value="1"/>
</dbReference>
<dbReference type="Proteomes" id="UP001055439">
    <property type="component" value="Chromosome 9"/>
</dbReference>
<evidence type="ECO:0000256" key="4">
    <source>
        <dbReference type="ARBA" id="ARBA00022741"/>
    </source>
</evidence>
<dbReference type="PRINTS" id="PR00094">
    <property type="entry name" value="ADENYLTKNASE"/>
</dbReference>
<evidence type="ECO:0000313" key="9">
    <source>
        <dbReference type="Proteomes" id="UP001055439"/>
    </source>
</evidence>
<dbReference type="InterPro" id="IPR000850">
    <property type="entry name" value="Adenylat/UMP-CMP_kin"/>
</dbReference>
<dbReference type="GO" id="GO:0005524">
    <property type="term" value="F:ATP binding"/>
    <property type="evidence" value="ECO:0007669"/>
    <property type="project" value="InterPro"/>
</dbReference>
<evidence type="ECO:0000256" key="1">
    <source>
        <dbReference type="ARBA" id="ARBA00007220"/>
    </source>
</evidence>
<evidence type="ECO:0000256" key="6">
    <source>
        <dbReference type="RuleBase" id="RU003330"/>
    </source>
</evidence>
<feature type="region of interest" description="Disordered" evidence="7">
    <location>
        <begin position="17"/>
        <end position="37"/>
    </location>
</feature>
<protein>
    <recommendedName>
        <fullName evidence="2">adenylate kinase</fullName>
        <ecNumber evidence="2">2.7.4.3</ecNumber>
    </recommendedName>
</protein>
<comment type="similarity">
    <text evidence="1 6">Belongs to the adenylate kinase family.</text>
</comment>
<keyword evidence="5 6" id="KW-0418">Kinase</keyword>
<proteinExistence type="inferred from homology"/>
<dbReference type="AlphaFoldDB" id="A0A9E7I2J5"/>
<dbReference type="GO" id="GO:0004017">
    <property type="term" value="F:AMP kinase activity"/>
    <property type="evidence" value="ECO:0007669"/>
    <property type="project" value="UniProtKB-EC"/>
</dbReference>
<dbReference type="CDD" id="cd01428">
    <property type="entry name" value="ADK"/>
    <property type="match status" value="1"/>
</dbReference>
<dbReference type="InterPro" id="IPR033690">
    <property type="entry name" value="Adenylat_kinase_CS"/>
</dbReference>
<dbReference type="PROSITE" id="PS00113">
    <property type="entry name" value="ADENYLATE_KINASE"/>
    <property type="match status" value="1"/>
</dbReference>
<evidence type="ECO:0000256" key="3">
    <source>
        <dbReference type="ARBA" id="ARBA00022679"/>
    </source>
</evidence>
<accession>A0A9E7I2J5</accession>
<evidence type="ECO:0000313" key="8">
    <source>
        <dbReference type="EMBL" id="URE44251.1"/>
    </source>
</evidence>
<keyword evidence="4" id="KW-0547">Nucleotide-binding</keyword>
<evidence type="ECO:0000256" key="5">
    <source>
        <dbReference type="ARBA" id="ARBA00022777"/>
    </source>
</evidence>
<dbReference type="Gene3D" id="3.40.50.300">
    <property type="entry name" value="P-loop containing nucleotide triphosphate hydrolases"/>
    <property type="match status" value="1"/>
</dbReference>
<name>A0A9E7I2J5_9LILI</name>
<dbReference type="PANTHER" id="PTHR23359">
    <property type="entry name" value="NUCLEOTIDE KINASE"/>
    <property type="match status" value="1"/>
</dbReference>
<keyword evidence="9" id="KW-1185">Reference proteome</keyword>
<dbReference type="EC" id="2.7.4.3" evidence="2"/>
<feature type="non-terminal residue" evidence="8">
    <location>
        <position position="1"/>
    </location>
</feature>
<sequence length="333" mass="37056">VPLPRFWGGWGRRGSGDLNPAARSTTSKRRSKPGSAAMSGIHRLGALAARSLARRVFAPPPMHRRSFGAAALAEVEYWTEWEEEEHGRYAAAAATDACGEREPRRVQWVFMGSPGVQRHVYATRVAELLDVPYISMGSLIRQELNPSSSLYKKIVNVVNEGKLVPEEIIFGLLSKRLEEGYQRGETGFILDGIPRTRIQAEILDQIANIDLVVNLQCRDDCLAKKHFGADICSHCGKTFDSSNSESTSLNLCLATRTRHAQLKSSAVVDMKDSCMEKFHVYSEQIKLLEEYYMKQKKLLDVQVTGGPGETWQGLLAALHLQHMDTATSQKLTV</sequence>
<dbReference type="OrthoDB" id="439792at2759"/>
<reference evidence="8" key="1">
    <citation type="submission" date="2022-05" db="EMBL/GenBank/DDBJ databases">
        <title>The Musa troglodytarum L. genome provides insights into the mechanism of non-climacteric behaviour and enrichment of carotenoids.</title>
        <authorList>
            <person name="Wang J."/>
        </authorList>
    </citation>
    <scope>NUCLEOTIDE SEQUENCE</scope>
    <source>
        <tissue evidence="8">Leaf</tissue>
    </source>
</reference>
<gene>
    <name evidence="8" type="ORF">MUK42_13627</name>
</gene>
<organism evidence="8 9">
    <name type="scientific">Musa troglodytarum</name>
    <name type="common">fe'i banana</name>
    <dbReference type="NCBI Taxonomy" id="320322"/>
    <lineage>
        <taxon>Eukaryota</taxon>
        <taxon>Viridiplantae</taxon>
        <taxon>Streptophyta</taxon>
        <taxon>Embryophyta</taxon>
        <taxon>Tracheophyta</taxon>
        <taxon>Spermatophyta</taxon>
        <taxon>Magnoliopsida</taxon>
        <taxon>Liliopsida</taxon>
        <taxon>Zingiberales</taxon>
        <taxon>Musaceae</taxon>
        <taxon>Musa</taxon>
    </lineage>
</organism>
<evidence type="ECO:0000256" key="7">
    <source>
        <dbReference type="SAM" id="MobiDB-lite"/>
    </source>
</evidence>
<dbReference type="InterPro" id="IPR027417">
    <property type="entry name" value="P-loop_NTPase"/>
</dbReference>
<dbReference type="EMBL" id="CP097511">
    <property type="protein sequence ID" value="URE44251.1"/>
    <property type="molecule type" value="Genomic_DNA"/>
</dbReference>
<evidence type="ECO:0000256" key="2">
    <source>
        <dbReference type="ARBA" id="ARBA00012955"/>
    </source>
</evidence>
<keyword evidence="3 6" id="KW-0808">Transferase</keyword>